<dbReference type="AlphaFoldDB" id="A0AAW2I9W9"/>
<comment type="caution">
    <text evidence="1">The sequence shown here is derived from an EMBL/GenBank/DDBJ whole genome shotgun (WGS) entry which is preliminary data.</text>
</comment>
<dbReference type="EMBL" id="JARGDH010000001">
    <property type="protein sequence ID" value="KAL0279162.1"/>
    <property type="molecule type" value="Genomic_DNA"/>
</dbReference>
<name>A0AAW2I9W9_9NEOP</name>
<dbReference type="PANTHER" id="PTHR34924:SF1">
    <property type="entry name" value="PROTEIN FAM166C"/>
    <property type="match status" value="1"/>
</dbReference>
<sequence length="202" mass="24560">MVTIIKPFSGEGRTFYEVTPTKPCFTDIIPPMRQGYKKPYEIGNRDFFLDYRKHVISKYTPGIYKWGEEYPPYVPRPRVTYSHRKQRWQEMYVKPNIKLTFKEEERIRQIEDFYLLCQFHRQYYNDYTGTTHPMDYFIKDVDRWACPPSFNTMYVKAPVCYTKYKQPLTTPLTNKDVWLEPLEPCRRMAGKREPYPDLKFPR</sequence>
<dbReference type="InterPro" id="IPR052329">
    <property type="entry name" value="CIMIP2C"/>
</dbReference>
<gene>
    <name evidence="1" type="ORF">PYX00_000772</name>
</gene>
<evidence type="ECO:0000313" key="1">
    <source>
        <dbReference type="EMBL" id="KAL0279162.1"/>
    </source>
</evidence>
<protein>
    <submittedName>
        <fullName evidence="1">Uncharacterized protein</fullName>
    </submittedName>
</protein>
<dbReference type="PANTHER" id="PTHR34924">
    <property type="entry name" value="UPF0573 PROTEIN C2ORF70"/>
    <property type="match status" value="1"/>
</dbReference>
<accession>A0AAW2I9W9</accession>
<organism evidence="1">
    <name type="scientific">Menopon gallinae</name>
    <name type="common">poultry shaft louse</name>
    <dbReference type="NCBI Taxonomy" id="328185"/>
    <lineage>
        <taxon>Eukaryota</taxon>
        <taxon>Metazoa</taxon>
        <taxon>Ecdysozoa</taxon>
        <taxon>Arthropoda</taxon>
        <taxon>Hexapoda</taxon>
        <taxon>Insecta</taxon>
        <taxon>Pterygota</taxon>
        <taxon>Neoptera</taxon>
        <taxon>Paraneoptera</taxon>
        <taxon>Psocodea</taxon>
        <taxon>Troctomorpha</taxon>
        <taxon>Phthiraptera</taxon>
        <taxon>Amblycera</taxon>
        <taxon>Menoponidae</taxon>
        <taxon>Menopon</taxon>
    </lineage>
</organism>
<reference evidence="1" key="1">
    <citation type="journal article" date="2024" name="Gigascience">
        <title>Chromosome-level genome of the poultry shaft louse Menopon gallinae provides insight into the host-switching and adaptive evolution of parasitic lice.</title>
        <authorList>
            <person name="Xu Y."/>
            <person name="Ma L."/>
            <person name="Liu S."/>
            <person name="Liang Y."/>
            <person name="Liu Q."/>
            <person name="He Z."/>
            <person name="Tian L."/>
            <person name="Duan Y."/>
            <person name="Cai W."/>
            <person name="Li H."/>
            <person name="Song F."/>
        </authorList>
    </citation>
    <scope>NUCLEOTIDE SEQUENCE</scope>
    <source>
        <strain evidence="1">Cailab_2023a</strain>
    </source>
</reference>
<proteinExistence type="predicted"/>